<evidence type="ECO:0000256" key="1">
    <source>
        <dbReference type="ARBA" id="ARBA00008361"/>
    </source>
</evidence>
<evidence type="ECO:0000313" key="5">
    <source>
        <dbReference type="EMBL" id="CUS35172.1"/>
    </source>
</evidence>
<reference evidence="5 6" key="1">
    <citation type="submission" date="2015-10" db="EMBL/GenBank/DDBJ databases">
        <authorList>
            <person name="Gilbert D.G."/>
        </authorList>
    </citation>
    <scope>NUCLEOTIDE SEQUENCE [LARGE SCALE GENOMIC DNA]</scope>
    <source>
        <strain evidence="5">COMA1</strain>
    </source>
</reference>
<protein>
    <submittedName>
        <fullName evidence="5">Putative methyltransferase</fullName>
    </submittedName>
</protein>
<gene>
    <name evidence="5" type="ORF">COMA1_20155</name>
</gene>
<evidence type="ECO:0000313" key="6">
    <source>
        <dbReference type="Proteomes" id="UP000199032"/>
    </source>
</evidence>
<dbReference type="Gene3D" id="3.40.50.150">
    <property type="entry name" value="Vaccinia Virus protein VP39"/>
    <property type="match status" value="1"/>
</dbReference>
<comment type="similarity">
    <text evidence="1">Belongs to the methyltransferase superfamily.</text>
</comment>
<dbReference type="GO" id="GO:0032259">
    <property type="term" value="P:methylation"/>
    <property type="evidence" value="ECO:0007669"/>
    <property type="project" value="UniProtKB-KW"/>
</dbReference>
<proteinExistence type="inferred from homology"/>
<dbReference type="InterPro" id="IPR029063">
    <property type="entry name" value="SAM-dependent_MTases_sf"/>
</dbReference>
<keyword evidence="2 5" id="KW-0489">Methyltransferase</keyword>
<dbReference type="InterPro" id="IPR013216">
    <property type="entry name" value="Methyltransf_11"/>
</dbReference>
<evidence type="ECO:0000256" key="2">
    <source>
        <dbReference type="ARBA" id="ARBA00022603"/>
    </source>
</evidence>
<dbReference type="SUPFAM" id="SSF53335">
    <property type="entry name" value="S-adenosyl-L-methionine-dependent methyltransferases"/>
    <property type="match status" value="1"/>
</dbReference>
<dbReference type="PANTHER" id="PTHR44942">
    <property type="entry name" value="METHYLTRANSF_11 DOMAIN-CONTAINING PROTEIN"/>
    <property type="match status" value="1"/>
</dbReference>
<dbReference type="STRING" id="1742972.COMA1_20155"/>
<dbReference type="OrthoDB" id="9797252at2"/>
<dbReference type="InterPro" id="IPR051052">
    <property type="entry name" value="Diverse_substrate_MTase"/>
</dbReference>
<dbReference type="Pfam" id="PF08241">
    <property type="entry name" value="Methyltransf_11"/>
    <property type="match status" value="1"/>
</dbReference>
<feature type="domain" description="Methyltransferase type 11" evidence="4">
    <location>
        <begin position="41"/>
        <end position="133"/>
    </location>
</feature>
<dbReference type="GO" id="GO:0008757">
    <property type="term" value="F:S-adenosylmethionine-dependent methyltransferase activity"/>
    <property type="evidence" value="ECO:0007669"/>
    <property type="project" value="InterPro"/>
</dbReference>
<sequence length="248" mass="27471">MKTEWDYTTLANAYLKRPDYADPAINAMLSIASLKSGAICDVGAGVAHLTLMLAVRGFDVTAVEPNNAMRANGIKRTALLPNVRWFEGTGEQTGQTDQSFHMVTFGSSFNVCDRQLALKETARILKQNGWFACMWNHRQLDDPIQDRIESIIKALVAGYGYGTRRENQTTVIEESGLFGPVVHVDASVVHEQSIEECVEAWRSHATLARQAGANFPKVVQAIEEYLRGLGQATIRIPYSTNIWVAQLV</sequence>
<keyword evidence="3 5" id="KW-0808">Transferase</keyword>
<organism evidence="5 6">
    <name type="scientific">Candidatus Nitrospira nitrosa</name>
    <dbReference type="NCBI Taxonomy" id="1742972"/>
    <lineage>
        <taxon>Bacteria</taxon>
        <taxon>Pseudomonadati</taxon>
        <taxon>Nitrospirota</taxon>
        <taxon>Nitrospiria</taxon>
        <taxon>Nitrospirales</taxon>
        <taxon>Nitrospiraceae</taxon>
        <taxon>Nitrospira</taxon>
    </lineage>
</organism>
<evidence type="ECO:0000259" key="4">
    <source>
        <dbReference type="Pfam" id="PF08241"/>
    </source>
</evidence>
<dbReference type="PANTHER" id="PTHR44942:SF4">
    <property type="entry name" value="METHYLTRANSFERASE TYPE 11 DOMAIN-CONTAINING PROTEIN"/>
    <property type="match status" value="1"/>
</dbReference>
<dbReference type="Proteomes" id="UP000199032">
    <property type="component" value="Unassembled WGS sequence"/>
</dbReference>
<dbReference type="CDD" id="cd02440">
    <property type="entry name" value="AdoMet_MTases"/>
    <property type="match status" value="1"/>
</dbReference>
<dbReference type="AlphaFoldDB" id="A0A0S4LGP3"/>
<evidence type="ECO:0000256" key="3">
    <source>
        <dbReference type="ARBA" id="ARBA00022679"/>
    </source>
</evidence>
<keyword evidence="6" id="KW-1185">Reference proteome</keyword>
<accession>A0A0S4LGP3</accession>
<name>A0A0S4LGP3_9BACT</name>
<dbReference type="RefSeq" id="WP_090747448.1">
    <property type="nucleotide sequence ID" value="NZ_CZQA01000008.1"/>
</dbReference>
<dbReference type="EMBL" id="CZQA01000008">
    <property type="protein sequence ID" value="CUS35172.1"/>
    <property type="molecule type" value="Genomic_DNA"/>
</dbReference>